<reference evidence="9" key="1">
    <citation type="submission" date="2016-10" db="EMBL/GenBank/DDBJ databases">
        <authorList>
            <person name="Varghese N."/>
            <person name="Submissions S."/>
        </authorList>
    </citation>
    <scope>NUCLEOTIDE SEQUENCE [LARGE SCALE GENOMIC DNA]</scope>
    <source>
        <strain evidence="9">KHC7</strain>
    </source>
</reference>
<feature type="transmembrane region" description="Helical" evidence="7">
    <location>
        <begin position="194"/>
        <end position="216"/>
    </location>
</feature>
<feature type="transmembrane region" description="Helical" evidence="7">
    <location>
        <begin position="60"/>
        <end position="79"/>
    </location>
</feature>
<evidence type="ECO:0000256" key="2">
    <source>
        <dbReference type="ARBA" id="ARBA00007977"/>
    </source>
</evidence>
<dbReference type="Pfam" id="PF03601">
    <property type="entry name" value="Cons_hypoth698"/>
    <property type="match status" value="1"/>
</dbReference>
<keyword evidence="6 7" id="KW-0472">Membrane</keyword>
<feature type="transmembrane region" description="Helical" evidence="7">
    <location>
        <begin position="256"/>
        <end position="284"/>
    </location>
</feature>
<evidence type="ECO:0000256" key="1">
    <source>
        <dbReference type="ARBA" id="ARBA00004651"/>
    </source>
</evidence>
<dbReference type="PANTHER" id="PTHR30106:SF1">
    <property type="entry name" value="UPF0324 MEMBRANE PROTEIN FN0533"/>
    <property type="match status" value="1"/>
</dbReference>
<feature type="transmembrane region" description="Helical" evidence="7">
    <location>
        <begin position="416"/>
        <end position="435"/>
    </location>
</feature>
<comment type="similarity">
    <text evidence="2">Belongs to the UPF0324 family.</text>
</comment>
<dbReference type="InterPro" id="IPR018383">
    <property type="entry name" value="UPF0324_pro"/>
</dbReference>
<evidence type="ECO:0000313" key="9">
    <source>
        <dbReference type="Proteomes" id="UP000199355"/>
    </source>
</evidence>
<protein>
    <submittedName>
        <fullName evidence="8">Uncharacterized membrane protein YadS</fullName>
    </submittedName>
</protein>
<name>A0A1G7PKQ0_9BACT</name>
<feature type="transmembrane region" description="Helical" evidence="7">
    <location>
        <begin position="379"/>
        <end position="396"/>
    </location>
</feature>
<feature type="transmembrane region" description="Helical" evidence="7">
    <location>
        <begin position="91"/>
        <end position="116"/>
    </location>
</feature>
<dbReference type="STRING" id="571438.SAMN05192586_11659"/>
<dbReference type="Proteomes" id="UP000199355">
    <property type="component" value="Unassembled WGS sequence"/>
</dbReference>
<dbReference type="AlphaFoldDB" id="A0A1G7PKQ0"/>
<comment type="subcellular location">
    <subcellularLocation>
        <location evidence="1">Cell membrane</location>
        <topology evidence="1">Multi-pass membrane protein</topology>
    </subcellularLocation>
</comment>
<evidence type="ECO:0000256" key="7">
    <source>
        <dbReference type="SAM" id="Phobius"/>
    </source>
</evidence>
<dbReference type="OrthoDB" id="9766798at2"/>
<dbReference type="EMBL" id="FNBX01000016">
    <property type="protein sequence ID" value="SDF86962.1"/>
    <property type="molecule type" value="Genomic_DNA"/>
</dbReference>
<evidence type="ECO:0000256" key="3">
    <source>
        <dbReference type="ARBA" id="ARBA00022475"/>
    </source>
</evidence>
<keyword evidence="4 7" id="KW-0812">Transmembrane</keyword>
<feature type="transmembrane region" description="Helical" evidence="7">
    <location>
        <begin position="296"/>
        <end position="317"/>
    </location>
</feature>
<keyword evidence="5 7" id="KW-1133">Transmembrane helix</keyword>
<feature type="transmembrane region" description="Helical" evidence="7">
    <location>
        <begin position="136"/>
        <end position="155"/>
    </location>
</feature>
<feature type="transmembrane region" description="Helical" evidence="7">
    <location>
        <begin position="329"/>
        <end position="358"/>
    </location>
</feature>
<dbReference type="RefSeq" id="WP_092154669.1">
    <property type="nucleotide sequence ID" value="NZ_FNBX01000016.1"/>
</dbReference>
<keyword evidence="3" id="KW-1003">Cell membrane</keyword>
<dbReference type="PANTHER" id="PTHR30106">
    <property type="entry name" value="INNER MEMBRANE PROTEIN YEIH-RELATED"/>
    <property type="match status" value="1"/>
</dbReference>
<dbReference type="GO" id="GO:0005886">
    <property type="term" value="C:plasma membrane"/>
    <property type="evidence" value="ECO:0007669"/>
    <property type="project" value="UniProtKB-SubCell"/>
</dbReference>
<sequence>MASTKAGFNEDKVALLIGCFIFVLGLGKMIGLDPLGWVLKMGMWVDNPIDSWRSATKGMLPGWGALVASYVFITALLAIGVKTMKGNVGKFIYGFTIIFFIAIACYTVGANAYVAANPTQLSKMGITWSLGLSTEAGLIVALLMGIAIGNFAPGFAESLHDACRPELFVKIAIVILGAELGVKAANAAGFAGHIIFRGLCAIVEAYLLYWALVYYISRKYFKFNKEWAAPLASGISICGVSAAIATGGAIRARPVVPIMVSSLVVVFTCIEMLILPFAAQYFLYSEPMVAGGWMGLAVKSDGGAIASGAITESLILAKMAGLGTQWEPGWIVMVTTTVKIFIDMFIGVWALVLAYIWTAKFDKTRGERTMTWGDVMDRFPRFVLGYLGTFLILLIICLSSPDLHKLGKAMSGAMNGFRVLFFLLTFFSIGLVSNFHKLKEEGIGRLAVVYIVCLFGFIIWIGLFISYAFFHGMTPPVVGA</sequence>
<feature type="transmembrane region" description="Helical" evidence="7">
    <location>
        <begin position="167"/>
        <end position="188"/>
    </location>
</feature>
<feature type="transmembrane region" description="Helical" evidence="7">
    <location>
        <begin position="447"/>
        <end position="470"/>
    </location>
</feature>
<evidence type="ECO:0000256" key="4">
    <source>
        <dbReference type="ARBA" id="ARBA00022692"/>
    </source>
</evidence>
<organism evidence="8 9">
    <name type="scientific">Desulfovibrio legallii</name>
    <dbReference type="NCBI Taxonomy" id="571438"/>
    <lineage>
        <taxon>Bacteria</taxon>
        <taxon>Pseudomonadati</taxon>
        <taxon>Thermodesulfobacteriota</taxon>
        <taxon>Desulfovibrionia</taxon>
        <taxon>Desulfovibrionales</taxon>
        <taxon>Desulfovibrionaceae</taxon>
        <taxon>Desulfovibrio</taxon>
    </lineage>
</organism>
<evidence type="ECO:0000256" key="5">
    <source>
        <dbReference type="ARBA" id="ARBA00022989"/>
    </source>
</evidence>
<accession>A0A1G7PKQ0</accession>
<feature type="transmembrane region" description="Helical" evidence="7">
    <location>
        <begin position="12"/>
        <end position="31"/>
    </location>
</feature>
<keyword evidence="9" id="KW-1185">Reference proteome</keyword>
<proteinExistence type="inferred from homology"/>
<evidence type="ECO:0000313" key="8">
    <source>
        <dbReference type="EMBL" id="SDF86962.1"/>
    </source>
</evidence>
<feature type="transmembrane region" description="Helical" evidence="7">
    <location>
        <begin position="228"/>
        <end position="250"/>
    </location>
</feature>
<evidence type="ECO:0000256" key="6">
    <source>
        <dbReference type="ARBA" id="ARBA00023136"/>
    </source>
</evidence>
<gene>
    <name evidence="8" type="ORF">SAMN05192586_11659</name>
</gene>